<evidence type="ECO:0000256" key="5">
    <source>
        <dbReference type="ARBA" id="ARBA00023136"/>
    </source>
</evidence>
<evidence type="ECO:0000256" key="1">
    <source>
        <dbReference type="ARBA" id="ARBA00004651"/>
    </source>
</evidence>
<comment type="caution">
    <text evidence="8">The sequence shown here is derived from an EMBL/GenBank/DDBJ whole genome shotgun (WGS) entry which is preliminary data.</text>
</comment>
<feature type="transmembrane region" description="Helical" evidence="6">
    <location>
        <begin position="24"/>
        <end position="46"/>
    </location>
</feature>
<keyword evidence="4 6" id="KW-1133">Transmembrane helix</keyword>
<dbReference type="InterPro" id="IPR003838">
    <property type="entry name" value="ABC3_permease_C"/>
</dbReference>
<dbReference type="EMBL" id="AUZY01002100">
    <property type="protein sequence ID" value="EQD73058.1"/>
    <property type="molecule type" value="Genomic_DNA"/>
</dbReference>
<name>T1BWS6_9ZZZZ</name>
<organism evidence="8">
    <name type="scientific">mine drainage metagenome</name>
    <dbReference type="NCBI Taxonomy" id="410659"/>
    <lineage>
        <taxon>unclassified sequences</taxon>
        <taxon>metagenomes</taxon>
        <taxon>ecological metagenomes</taxon>
    </lineage>
</organism>
<dbReference type="AlphaFoldDB" id="T1BWS6"/>
<dbReference type="GO" id="GO:0022857">
    <property type="term" value="F:transmembrane transporter activity"/>
    <property type="evidence" value="ECO:0007669"/>
    <property type="project" value="TreeGrafter"/>
</dbReference>
<proteinExistence type="predicted"/>
<feature type="domain" description="ABC3 transporter permease C-terminal" evidence="7">
    <location>
        <begin position="266"/>
        <end position="385"/>
    </location>
</feature>
<evidence type="ECO:0000256" key="3">
    <source>
        <dbReference type="ARBA" id="ARBA00022692"/>
    </source>
</evidence>
<dbReference type="InterPro" id="IPR050250">
    <property type="entry name" value="Macrolide_Exporter_MacB"/>
</dbReference>
<feature type="transmembrane region" description="Helical" evidence="6">
    <location>
        <begin position="307"/>
        <end position="334"/>
    </location>
</feature>
<dbReference type="GO" id="GO:0005886">
    <property type="term" value="C:plasma membrane"/>
    <property type="evidence" value="ECO:0007669"/>
    <property type="project" value="UniProtKB-SubCell"/>
</dbReference>
<dbReference type="PANTHER" id="PTHR30572">
    <property type="entry name" value="MEMBRANE COMPONENT OF TRANSPORTER-RELATED"/>
    <property type="match status" value="1"/>
</dbReference>
<evidence type="ECO:0000313" key="8">
    <source>
        <dbReference type="EMBL" id="EQD73058.1"/>
    </source>
</evidence>
<comment type="subcellular location">
    <subcellularLocation>
        <location evidence="1">Cell membrane</location>
        <topology evidence="1">Multi-pass membrane protein</topology>
    </subcellularLocation>
</comment>
<feature type="transmembrane region" description="Helical" evidence="6">
    <location>
        <begin position="262"/>
        <end position="287"/>
    </location>
</feature>
<dbReference type="Pfam" id="PF02687">
    <property type="entry name" value="FtsX"/>
    <property type="match status" value="1"/>
</dbReference>
<sequence length="393" mass="42217">MRFIRETGSLIGIGLRSLPRRLDVALVAVAGFLGVVLVFVSVLSIAQGFSRTVRATGVPGVALVLRKGAAAELSSDLTQNEAQVIGGEPGVRPGSKGPWISPELLVVISRTERHTRIESNVPMRGVTPMAFRLHPHFHLVAGRLFRPGLNEVIVGRSAAERFTGLALGDHFESGHLLWHVVGIFTDAGGIHSSEIWADLPTLEGTFHRGDNFSSLYVALRRPADYTRFKTAVEHDPRLTVQVEPEMRYFAKQARTLARFIDVAGTIILVLMGLGAIFAALNTMYAVVSDRTREIATLRILGFGRAPILAAVLIESLLFALVGGALGSALAYLGFNGYEASTLSNFSQIVFRFQVTGPLMATGILDALILGLIGGLLPALRAARLAPADAIRTL</sequence>
<reference evidence="8" key="2">
    <citation type="journal article" date="2014" name="ISME J.">
        <title>Microbial stratification in low pH oxic and suboxic macroscopic growths along an acid mine drainage.</title>
        <authorList>
            <person name="Mendez-Garcia C."/>
            <person name="Mesa V."/>
            <person name="Sprenger R.R."/>
            <person name="Richter M."/>
            <person name="Diez M.S."/>
            <person name="Solano J."/>
            <person name="Bargiela R."/>
            <person name="Golyshina O.V."/>
            <person name="Manteca A."/>
            <person name="Ramos J.L."/>
            <person name="Gallego J.R."/>
            <person name="Llorente I."/>
            <person name="Martins Dos Santos V.A."/>
            <person name="Jensen O.N."/>
            <person name="Pelaez A.I."/>
            <person name="Sanchez J."/>
            <person name="Ferrer M."/>
        </authorList>
    </citation>
    <scope>NUCLEOTIDE SEQUENCE</scope>
</reference>
<keyword evidence="5 6" id="KW-0472">Membrane</keyword>
<evidence type="ECO:0000256" key="2">
    <source>
        <dbReference type="ARBA" id="ARBA00022475"/>
    </source>
</evidence>
<dbReference type="PANTHER" id="PTHR30572:SF15">
    <property type="entry name" value="ABC TRANSPORTER PERMEASE"/>
    <property type="match status" value="1"/>
</dbReference>
<protein>
    <submittedName>
        <fullName evidence="8">Membrane protein containing DUF214, permase predicted</fullName>
    </submittedName>
</protein>
<gene>
    <name evidence="8" type="ORF">B1B_03420</name>
</gene>
<accession>T1BWS6</accession>
<keyword evidence="2" id="KW-1003">Cell membrane</keyword>
<keyword evidence="3 6" id="KW-0812">Transmembrane</keyword>
<evidence type="ECO:0000259" key="7">
    <source>
        <dbReference type="Pfam" id="PF02687"/>
    </source>
</evidence>
<feature type="transmembrane region" description="Helical" evidence="6">
    <location>
        <begin position="354"/>
        <end position="376"/>
    </location>
</feature>
<evidence type="ECO:0000256" key="6">
    <source>
        <dbReference type="SAM" id="Phobius"/>
    </source>
</evidence>
<evidence type="ECO:0000256" key="4">
    <source>
        <dbReference type="ARBA" id="ARBA00022989"/>
    </source>
</evidence>
<reference evidence="8" key="1">
    <citation type="submission" date="2013-08" db="EMBL/GenBank/DDBJ databases">
        <authorList>
            <person name="Mendez C."/>
            <person name="Richter M."/>
            <person name="Ferrer M."/>
            <person name="Sanchez J."/>
        </authorList>
    </citation>
    <scope>NUCLEOTIDE SEQUENCE</scope>
</reference>